<proteinExistence type="predicted"/>
<dbReference type="EMBL" id="JAUSVO010000004">
    <property type="protein sequence ID" value="MDQ0438709.1"/>
    <property type="molecule type" value="Genomic_DNA"/>
</dbReference>
<dbReference type="Gene3D" id="1.10.10.10">
    <property type="entry name" value="Winged helix-like DNA-binding domain superfamily/Winged helix DNA-binding domain"/>
    <property type="match status" value="1"/>
</dbReference>
<dbReference type="Pfam" id="PF01475">
    <property type="entry name" value="FUR"/>
    <property type="match status" value="1"/>
</dbReference>
<dbReference type="Proteomes" id="UP001241603">
    <property type="component" value="Unassembled WGS sequence"/>
</dbReference>
<evidence type="ECO:0000313" key="2">
    <source>
        <dbReference type="Proteomes" id="UP001241603"/>
    </source>
</evidence>
<accession>A0ABU0H8R2</accession>
<keyword evidence="2" id="KW-1185">Reference proteome</keyword>
<gene>
    <name evidence="1" type="ORF">QO014_003104</name>
</gene>
<sequence length="186" mass="21300">MLNLHKKVRLELYTARLVGVRRMPGMVHGKRMDGRRMRMDLVRKANRAADKKVSEVRTMLRSAGLRPTRQRLALAEILFAEGNRHISAEGLHEEAMGHRVPVSLATVYNTLHQFTEAGLLREVAVDGSKTYFDTNTEDHHHFFIEGENQVVDIPMSNLRVEDLPEPMPGMEIARVDIIVRLRRKDA</sequence>
<dbReference type="InterPro" id="IPR036388">
    <property type="entry name" value="WH-like_DNA-bd_sf"/>
</dbReference>
<dbReference type="SUPFAM" id="SSF46785">
    <property type="entry name" value="Winged helix' DNA-binding domain"/>
    <property type="match status" value="1"/>
</dbReference>
<dbReference type="NCBIfam" id="NF045678">
    <property type="entry name" value="TransRegIrrA"/>
    <property type="match status" value="1"/>
</dbReference>
<comment type="caution">
    <text evidence="1">The sequence shown here is derived from an EMBL/GenBank/DDBJ whole genome shotgun (WGS) entry which is preliminary data.</text>
</comment>
<evidence type="ECO:0000313" key="1">
    <source>
        <dbReference type="EMBL" id="MDQ0438709.1"/>
    </source>
</evidence>
<protein>
    <submittedName>
        <fullName evidence="1">Fur family iron response transcriptional regulator</fullName>
    </submittedName>
</protein>
<organism evidence="1 2">
    <name type="scientific">Kaistia dalseonensis</name>
    <dbReference type="NCBI Taxonomy" id="410840"/>
    <lineage>
        <taxon>Bacteria</taxon>
        <taxon>Pseudomonadati</taxon>
        <taxon>Pseudomonadota</taxon>
        <taxon>Alphaproteobacteria</taxon>
        <taxon>Hyphomicrobiales</taxon>
        <taxon>Kaistiaceae</taxon>
        <taxon>Kaistia</taxon>
    </lineage>
</organism>
<dbReference type="InterPro" id="IPR002481">
    <property type="entry name" value="FUR"/>
</dbReference>
<dbReference type="NCBIfam" id="NF045677">
    <property type="entry name" value="FeRespRegIrr"/>
    <property type="match status" value="1"/>
</dbReference>
<dbReference type="InterPro" id="IPR036390">
    <property type="entry name" value="WH_DNA-bd_sf"/>
</dbReference>
<name>A0ABU0H8R2_9HYPH</name>
<dbReference type="PANTHER" id="PTHR33202">
    <property type="entry name" value="ZINC UPTAKE REGULATION PROTEIN"/>
    <property type="match status" value="1"/>
</dbReference>
<dbReference type="CDD" id="cd07153">
    <property type="entry name" value="Fur_like"/>
    <property type="match status" value="1"/>
</dbReference>
<dbReference type="PANTHER" id="PTHR33202:SF7">
    <property type="entry name" value="FERRIC UPTAKE REGULATION PROTEIN"/>
    <property type="match status" value="1"/>
</dbReference>
<reference evidence="1 2" key="1">
    <citation type="submission" date="2023-07" db="EMBL/GenBank/DDBJ databases">
        <title>Genomic Encyclopedia of Type Strains, Phase IV (KMG-IV): sequencing the most valuable type-strain genomes for metagenomic binning, comparative biology and taxonomic classification.</title>
        <authorList>
            <person name="Goeker M."/>
        </authorList>
    </citation>
    <scope>NUCLEOTIDE SEQUENCE [LARGE SCALE GENOMIC DNA]</scope>
    <source>
        <strain evidence="1 2">B6-8</strain>
    </source>
</reference>